<accession>A0A6J4H426</accession>
<feature type="non-terminal residue" evidence="2">
    <location>
        <position position="288"/>
    </location>
</feature>
<keyword evidence="2" id="KW-0645">Protease</keyword>
<organism evidence="2">
    <name type="scientific">uncultured Acetobacteraceae bacterium</name>
    <dbReference type="NCBI Taxonomy" id="169975"/>
    <lineage>
        <taxon>Bacteria</taxon>
        <taxon>Pseudomonadati</taxon>
        <taxon>Pseudomonadota</taxon>
        <taxon>Alphaproteobacteria</taxon>
        <taxon>Acetobacterales</taxon>
        <taxon>Acetobacteraceae</taxon>
        <taxon>environmental samples</taxon>
    </lineage>
</organism>
<evidence type="ECO:0000256" key="1">
    <source>
        <dbReference type="SAM" id="MobiDB-lite"/>
    </source>
</evidence>
<proteinExistence type="predicted"/>
<feature type="region of interest" description="Disordered" evidence="1">
    <location>
        <begin position="23"/>
        <end position="62"/>
    </location>
</feature>
<feature type="region of interest" description="Disordered" evidence="1">
    <location>
        <begin position="83"/>
        <end position="103"/>
    </location>
</feature>
<feature type="compositionally biased region" description="Basic residues" evidence="1">
    <location>
        <begin position="217"/>
        <end position="237"/>
    </location>
</feature>
<dbReference type="GO" id="GO:0008237">
    <property type="term" value="F:metallopeptidase activity"/>
    <property type="evidence" value="ECO:0007669"/>
    <property type="project" value="UniProtKB-KW"/>
</dbReference>
<reference evidence="2" key="1">
    <citation type="submission" date="2020-02" db="EMBL/GenBank/DDBJ databases">
        <authorList>
            <person name="Meier V. D."/>
        </authorList>
    </citation>
    <scope>NUCLEOTIDE SEQUENCE</scope>
    <source>
        <strain evidence="2">AVDCRST_MAG08</strain>
    </source>
</reference>
<feature type="compositionally biased region" description="Basic residues" evidence="1">
    <location>
        <begin position="271"/>
        <end position="288"/>
    </location>
</feature>
<name>A0A6J4H426_9PROT</name>
<feature type="compositionally biased region" description="Gly residues" evidence="1">
    <location>
        <begin position="183"/>
        <end position="194"/>
    </location>
</feature>
<dbReference type="AlphaFoldDB" id="A0A6J4H426"/>
<protein>
    <submittedName>
        <fullName evidence="2">YpfJ protein, zinc metalloprotease superfamily</fullName>
    </submittedName>
</protein>
<sequence length="288" mass="31910">ATGRGARQLERRRPTWRWRRVADRRGRRRHRHGGAGCVGFADGRGPARAPRRRRSGRAAPGRPRIALRACGRLVRRSAPLRGPRARLHGGRVDGGVPRTGPALRPAAVGAVQRRCAVGLRRGRRRGRPVLLPRRPPSLHRPRVLPRHGAPARRVRRFRPSLRHRARSRAPRAGGTRHSAARGGAQGARRAGGGQRALRPHGTPGRLFRGRMGQARARGARHPGARRHRGRSGRRGGGGRRPAATPRAGRSGARELHPRQLGPARALVPRRVERRRHPGLRHLRDRPVL</sequence>
<dbReference type="GO" id="GO:0006508">
    <property type="term" value="P:proteolysis"/>
    <property type="evidence" value="ECO:0007669"/>
    <property type="project" value="UniProtKB-KW"/>
</dbReference>
<keyword evidence="2" id="KW-0482">Metalloprotease</keyword>
<feature type="compositionally biased region" description="Basic residues" evidence="1">
    <location>
        <begin position="136"/>
        <end position="169"/>
    </location>
</feature>
<dbReference type="EMBL" id="CADCTG010000020">
    <property type="protein sequence ID" value="CAA9212282.1"/>
    <property type="molecule type" value="Genomic_DNA"/>
</dbReference>
<feature type="compositionally biased region" description="Low complexity" evidence="1">
    <location>
        <begin position="240"/>
        <end position="250"/>
    </location>
</feature>
<evidence type="ECO:0000313" key="2">
    <source>
        <dbReference type="EMBL" id="CAA9212282.1"/>
    </source>
</evidence>
<feature type="region of interest" description="Disordered" evidence="1">
    <location>
        <begin position="126"/>
        <end position="288"/>
    </location>
</feature>
<keyword evidence="2" id="KW-0378">Hydrolase</keyword>
<feature type="non-terminal residue" evidence="2">
    <location>
        <position position="1"/>
    </location>
</feature>
<gene>
    <name evidence="2" type="ORF">AVDCRST_MAG08-181</name>
</gene>